<dbReference type="InterPro" id="IPR051681">
    <property type="entry name" value="Ser/Thr_Kinases-Pseudokinases"/>
</dbReference>
<dbReference type="Pfam" id="PF00069">
    <property type="entry name" value="Pkinase"/>
    <property type="match status" value="1"/>
</dbReference>
<keyword evidence="1 4" id="KW-0547">Nucleotide-binding</keyword>
<dbReference type="PROSITE" id="PS00108">
    <property type="entry name" value="PROTEIN_KINASE_ST"/>
    <property type="match status" value="1"/>
</dbReference>
<name>L8GY11_ACACF</name>
<feature type="compositionally biased region" description="Polar residues" evidence="5">
    <location>
        <begin position="1"/>
        <end position="11"/>
    </location>
</feature>
<dbReference type="OMA" id="FRIFFEY"/>
<dbReference type="InterPro" id="IPR055164">
    <property type="entry name" value="EDR1/CTR1/ARMC3-like_pept-like"/>
</dbReference>
<feature type="non-terminal residue" evidence="7">
    <location>
        <position position="1"/>
    </location>
</feature>
<feature type="domain" description="Protein kinase" evidence="6">
    <location>
        <begin position="481"/>
        <end position="741"/>
    </location>
</feature>
<organism evidence="7 8">
    <name type="scientific">Acanthamoeba castellanii (strain ATCC 30010 / Neff)</name>
    <dbReference type="NCBI Taxonomy" id="1257118"/>
    <lineage>
        <taxon>Eukaryota</taxon>
        <taxon>Amoebozoa</taxon>
        <taxon>Discosea</taxon>
        <taxon>Longamoebia</taxon>
        <taxon>Centramoebida</taxon>
        <taxon>Acanthamoebidae</taxon>
        <taxon>Acanthamoeba</taxon>
    </lineage>
</organism>
<dbReference type="InterPro" id="IPR008271">
    <property type="entry name" value="Ser/Thr_kinase_AS"/>
</dbReference>
<dbReference type="Pfam" id="PF14381">
    <property type="entry name" value="EDR1_CTR1_ARMC3_pept"/>
    <property type="match status" value="1"/>
</dbReference>
<dbReference type="VEuPathDB" id="AmoebaDB:ACA1_014490"/>
<dbReference type="InterPro" id="IPR017441">
    <property type="entry name" value="Protein_kinase_ATP_BS"/>
</dbReference>
<dbReference type="PANTHER" id="PTHR44329:SF298">
    <property type="entry name" value="MIXED LINEAGE KINASE DOMAIN-LIKE PROTEIN"/>
    <property type="match status" value="1"/>
</dbReference>
<keyword evidence="8" id="KW-1185">Reference proteome</keyword>
<sequence length="747" mass="83604">ARSRPTSTEPTAASALGTDEEGRVPRRPTIPYAPLRISNTAAPAEDTASVYIDEQSLDDSQSYCPPHEPSGLRADGSDQLGDRSDVVRVHGHVREPSGAPWAGGDSELAKSFDYSESPNVYQESAGSSMAWFVWLVRSLPSQTYHQARTWPDYDESADIYLVNDNELYVYPEHSEFFAVFTSELYRVEDSSRYYFIISDEGDKLGIIFSTREESAAFARAIEPGLGYDIPVGGVWDNAGGKVGGGTDPKWKSQKKDKSKSVVVRDEGDTICQEFEEKEVMHDGWFDAPAKHAGLSLNQLRTMPVNLEEREVIEVDARHDARLQNILRLTQLLFSKFPTLETKVRVIALQVANALGGVYSEDLREIHVAHIQNVKKKLQSNVVPLGSIKFGVLRHRVILFKYLCDHLHPSLPCTLSMNEEGMLCNLVPVSSNITKYKGVDVMAVPGRLRAEGRDRKIMWRGSQGAASAERHVILPDLQSEPIVFHKKLGEGGFSTVYRCAIGPLTCAAKVYKRTDDRIGKELVRECMIQTHLSHKNILGCLGYEKTATDFRIFFEYMGLGSFWDVLYRRKVALKPFEPKEIAYYASEVARGLHYLHRNKIFHRDIKSANILVDGDEGEFFKSVKLCDFNISTYRSDAFSRVGTPQYMAPELLNNTEGRPIDTEKADMWSFGMFIVELITLDAPYAGLAEGEYARLISRGILPPNLPSVKENKGVELVIKCCNLNPALRPSARDVVVYLNPLDDSCNVP</sequence>
<keyword evidence="3 4" id="KW-0067">ATP-binding</keyword>
<dbReference type="OrthoDB" id="31056at2759"/>
<dbReference type="SMART" id="SM00220">
    <property type="entry name" value="S_TKc"/>
    <property type="match status" value="1"/>
</dbReference>
<dbReference type="PANTHER" id="PTHR44329">
    <property type="entry name" value="SERINE/THREONINE-PROTEIN KINASE TNNI3K-RELATED"/>
    <property type="match status" value="1"/>
</dbReference>
<dbReference type="InterPro" id="IPR000719">
    <property type="entry name" value="Prot_kinase_dom"/>
</dbReference>
<dbReference type="STRING" id="1257118.L8GY11"/>
<proteinExistence type="predicted"/>
<dbReference type="PROSITE" id="PS00107">
    <property type="entry name" value="PROTEIN_KINASE_ATP"/>
    <property type="match status" value="1"/>
</dbReference>
<feature type="binding site" evidence="4">
    <location>
        <position position="519"/>
    </location>
    <ligand>
        <name>ATP</name>
        <dbReference type="ChEBI" id="CHEBI:30616"/>
    </ligand>
</feature>
<evidence type="ECO:0000313" key="8">
    <source>
        <dbReference type="Proteomes" id="UP000011083"/>
    </source>
</evidence>
<dbReference type="GO" id="GO:0005524">
    <property type="term" value="F:ATP binding"/>
    <property type="evidence" value="ECO:0007669"/>
    <property type="project" value="UniProtKB-UniRule"/>
</dbReference>
<dbReference type="PROSITE" id="PS50011">
    <property type="entry name" value="PROTEIN_KINASE_DOM"/>
    <property type="match status" value="1"/>
</dbReference>
<dbReference type="InterPro" id="IPR011009">
    <property type="entry name" value="Kinase-like_dom_sf"/>
</dbReference>
<accession>L8GY11</accession>
<evidence type="ECO:0000256" key="1">
    <source>
        <dbReference type="ARBA" id="ARBA00022741"/>
    </source>
</evidence>
<dbReference type="Proteomes" id="UP000011083">
    <property type="component" value="Unassembled WGS sequence"/>
</dbReference>
<reference evidence="7 8" key="1">
    <citation type="journal article" date="2013" name="Genome Biol.">
        <title>Genome of Acanthamoeba castellanii highlights extensive lateral gene transfer and early evolution of tyrosine kinase signaling.</title>
        <authorList>
            <person name="Clarke M."/>
            <person name="Lohan A.J."/>
            <person name="Liu B."/>
            <person name="Lagkouvardos I."/>
            <person name="Roy S."/>
            <person name="Zafar N."/>
            <person name="Bertelli C."/>
            <person name="Schilde C."/>
            <person name="Kianianmomeni A."/>
            <person name="Burglin T.R."/>
            <person name="Frech C."/>
            <person name="Turcotte B."/>
            <person name="Kopec K.O."/>
            <person name="Synnott J.M."/>
            <person name="Choo C."/>
            <person name="Paponov I."/>
            <person name="Finkler A."/>
            <person name="Soon Heng Tan C."/>
            <person name="Hutchins A.P."/>
            <person name="Weinmeier T."/>
            <person name="Rattei T."/>
            <person name="Chu J.S."/>
            <person name="Gimenez G."/>
            <person name="Irimia M."/>
            <person name="Rigden D.J."/>
            <person name="Fitzpatrick D.A."/>
            <person name="Lorenzo-Morales J."/>
            <person name="Bateman A."/>
            <person name="Chiu C.H."/>
            <person name="Tang P."/>
            <person name="Hegemann P."/>
            <person name="Fromm H."/>
            <person name="Raoult D."/>
            <person name="Greub G."/>
            <person name="Miranda-Saavedra D."/>
            <person name="Chen N."/>
            <person name="Nash P."/>
            <person name="Ginger M.L."/>
            <person name="Horn M."/>
            <person name="Schaap P."/>
            <person name="Caler L."/>
            <person name="Loftus B."/>
        </authorList>
    </citation>
    <scope>NUCLEOTIDE SEQUENCE [LARGE SCALE GENOMIC DNA]</scope>
    <source>
        <strain evidence="7 8">Neff</strain>
    </source>
</reference>
<dbReference type="GO" id="GO:0004674">
    <property type="term" value="F:protein serine/threonine kinase activity"/>
    <property type="evidence" value="ECO:0007669"/>
    <property type="project" value="TreeGrafter"/>
</dbReference>
<dbReference type="AlphaFoldDB" id="L8GY11"/>
<dbReference type="SUPFAM" id="SSF56112">
    <property type="entry name" value="Protein kinase-like (PK-like)"/>
    <property type="match status" value="1"/>
</dbReference>
<evidence type="ECO:0000256" key="2">
    <source>
        <dbReference type="ARBA" id="ARBA00022777"/>
    </source>
</evidence>
<dbReference type="GeneID" id="14918636"/>
<feature type="region of interest" description="Disordered" evidence="5">
    <location>
        <begin position="1"/>
        <end position="82"/>
    </location>
</feature>
<protein>
    <submittedName>
        <fullName evidence="7">Protein kinase domain containing protein</fullName>
    </submittedName>
</protein>
<keyword evidence="2 7" id="KW-0808">Transferase</keyword>
<evidence type="ECO:0000256" key="5">
    <source>
        <dbReference type="SAM" id="MobiDB-lite"/>
    </source>
</evidence>
<evidence type="ECO:0000313" key="7">
    <source>
        <dbReference type="EMBL" id="ELR17890.1"/>
    </source>
</evidence>
<evidence type="ECO:0000256" key="4">
    <source>
        <dbReference type="PROSITE-ProRule" id="PRU10141"/>
    </source>
</evidence>
<gene>
    <name evidence="7" type="ORF">ACA1_014490</name>
</gene>
<evidence type="ECO:0000256" key="3">
    <source>
        <dbReference type="ARBA" id="ARBA00022840"/>
    </source>
</evidence>
<dbReference type="EMBL" id="KB007967">
    <property type="protein sequence ID" value="ELR17890.1"/>
    <property type="molecule type" value="Genomic_DNA"/>
</dbReference>
<dbReference type="RefSeq" id="XP_004339906.1">
    <property type="nucleotide sequence ID" value="XM_004339858.1"/>
</dbReference>
<dbReference type="Gene3D" id="1.10.510.10">
    <property type="entry name" value="Transferase(Phosphotransferase) domain 1"/>
    <property type="match status" value="1"/>
</dbReference>
<keyword evidence="2 7" id="KW-0418">Kinase</keyword>
<dbReference type="KEGG" id="acan:ACA1_014490"/>
<evidence type="ECO:0000259" key="6">
    <source>
        <dbReference type="PROSITE" id="PS50011"/>
    </source>
</evidence>